<feature type="domain" description="Large ribosomal subunit protein uL11 N-terminal" evidence="10">
    <location>
        <begin position="9"/>
        <end position="67"/>
    </location>
</feature>
<evidence type="ECO:0000256" key="6">
    <source>
        <dbReference type="ARBA" id="ARBA00023274"/>
    </source>
</evidence>
<keyword evidence="2" id="KW-0488">Methylation</keyword>
<dbReference type="PROSITE" id="PS00359">
    <property type="entry name" value="RIBOSOMAL_L11"/>
    <property type="match status" value="1"/>
</dbReference>
<dbReference type="InterPro" id="IPR036796">
    <property type="entry name" value="Ribosomal_uL11_N_sf"/>
</dbReference>
<sequence>MSKALKRVVNLRVAAGVAKPGPAIGQALGPLGINMMEFCKAFNERTKDLTPEIPTPVKLSAYEDRSFDFTTQSPPTSWFLKRCAGIQKGSGRPGYEAAGTVTLKQVYEIVLAKQKDAHLWHLPPEALARSIIGSAASMGLKVVDDRETNNKAS</sequence>
<dbReference type="PANTHER" id="PTHR11661">
    <property type="entry name" value="60S RIBOSOMAL PROTEIN L12"/>
    <property type="match status" value="1"/>
</dbReference>
<evidence type="ECO:0000256" key="4">
    <source>
        <dbReference type="ARBA" id="ARBA00022884"/>
    </source>
</evidence>
<dbReference type="Gene3D" id="3.30.1550.10">
    <property type="entry name" value="Ribosomal protein L11/L12, N-terminal domain"/>
    <property type="match status" value="1"/>
</dbReference>
<keyword evidence="5 8" id="KW-0689">Ribosomal protein</keyword>
<evidence type="ECO:0000256" key="2">
    <source>
        <dbReference type="ARBA" id="ARBA00022481"/>
    </source>
</evidence>
<dbReference type="InterPro" id="IPR020784">
    <property type="entry name" value="Ribosomal_uL11_N"/>
</dbReference>
<evidence type="ECO:0000256" key="3">
    <source>
        <dbReference type="ARBA" id="ARBA00022730"/>
    </source>
</evidence>
<keyword evidence="3" id="KW-0699">rRNA-binding</keyword>
<keyword evidence="4" id="KW-0694">RNA-binding</keyword>
<dbReference type="GO" id="GO:0005762">
    <property type="term" value="C:mitochondrial large ribosomal subunit"/>
    <property type="evidence" value="ECO:0007669"/>
    <property type="project" value="TreeGrafter"/>
</dbReference>
<dbReference type="EMBL" id="HBIU01060497">
    <property type="protein sequence ID" value="CAE0653435.1"/>
    <property type="molecule type" value="Transcribed_RNA"/>
</dbReference>
<dbReference type="HAMAP" id="MF_00736">
    <property type="entry name" value="Ribosomal_uL11"/>
    <property type="match status" value="1"/>
</dbReference>
<dbReference type="InterPro" id="IPR006519">
    <property type="entry name" value="Ribosomal_uL11_bac-typ"/>
</dbReference>
<evidence type="ECO:0000259" key="10">
    <source>
        <dbReference type="Pfam" id="PF03946"/>
    </source>
</evidence>
<evidence type="ECO:0000259" key="9">
    <source>
        <dbReference type="Pfam" id="PF00298"/>
    </source>
</evidence>
<name>A0A6V2RJT6_HETAK</name>
<dbReference type="GO" id="GO:0006412">
    <property type="term" value="P:translation"/>
    <property type="evidence" value="ECO:0007669"/>
    <property type="project" value="InterPro"/>
</dbReference>
<dbReference type="SUPFAM" id="SSF54747">
    <property type="entry name" value="Ribosomal L11/L12e N-terminal domain"/>
    <property type="match status" value="1"/>
</dbReference>
<feature type="domain" description="Large ribosomal subunit protein uL11 C-terminal" evidence="9">
    <location>
        <begin position="73"/>
        <end position="142"/>
    </location>
</feature>
<evidence type="ECO:0000256" key="7">
    <source>
        <dbReference type="ARBA" id="ARBA00040104"/>
    </source>
</evidence>
<dbReference type="CDD" id="cd00349">
    <property type="entry name" value="Ribosomal_L11"/>
    <property type="match status" value="1"/>
</dbReference>
<dbReference type="GO" id="GO:0003735">
    <property type="term" value="F:structural constituent of ribosome"/>
    <property type="evidence" value="ECO:0007669"/>
    <property type="project" value="InterPro"/>
</dbReference>
<evidence type="ECO:0000256" key="1">
    <source>
        <dbReference type="ARBA" id="ARBA00010537"/>
    </source>
</evidence>
<gene>
    <name evidence="11" type="ORF">HAKA00212_LOCUS26162</name>
</gene>
<dbReference type="NCBIfam" id="TIGR01632">
    <property type="entry name" value="L11_bact"/>
    <property type="match status" value="1"/>
</dbReference>
<dbReference type="InterPro" id="IPR020783">
    <property type="entry name" value="Ribosomal_uL11_C"/>
</dbReference>
<dbReference type="FunFam" id="1.10.10.250:FF:000003">
    <property type="entry name" value="Mitochondrial ribosomal protein L11"/>
    <property type="match status" value="1"/>
</dbReference>
<dbReference type="Gene3D" id="1.10.10.250">
    <property type="entry name" value="Ribosomal protein L11, C-terminal domain"/>
    <property type="match status" value="1"/>
</dbReference>
<dbReference type="InterPro" id="IPR036769">
    <property type="entry name" value="Ribosomal_uL11_C_sf"/>
</dbReference>
<dbReference type="FunFam" id="3.30.1550.10:FF:000006">
    <property type="entry name" value="50S ribosomal protein L11"/>
    <property type="match status" value="1"/>
</dbReference>
<dbReference type="SUPFAM" id="SSF46906">
    <property type="entry name" value="Ribosomal protein L11, C-terminal domain"/>
    <property type="match status" value="1"/>
</dbReference>
<protein>
    <recommendedName>
        <fullName evidence="7">Large ribosomal subunit protein uL11m</fullName>
    </recommendedName>
</protein>
<dbReference type="Pfam" id="PF00298">
    <property type="entry name" value="Ribosomal_L11"/>
    <property type="match status" value="1"/>
</dbReference>
<evidence type="ECO:0000313" key="11">
    <source>
        <dbReference type="EMBL" id="CAE0653435.1"/>
    </source>
</evidence>
<dbReference type="PANTHER" id="PTHR11661:SF1">
    <property type="entry name" value="LARGE RIBOSOMAL SUBUNIT PROTEIN UL11M"/>
    <property type="match status" value="1"/>
</dbReference>
<dbReference type="GO" id="GO:0070180">
    <property type="term" value="F:large ribosomal subunit rRNA binding"/>
    <property type="evidence" value="ECO:0007669"/>
    <property type="project" value="TreeGrafter"/>
</dbReference>
<keyword evidence="6 8" id="KW-0687">Ribonucleoprotein</keyword>
<comment type="similarity">
    <text evidence="1 8">Belongs to the universal ribosomal protein uL11 family.</text>
</comment>
<dbReference type="Pfam" id="PF03946">
    <property type="entry name" value="Ribosomal_L11_N"/>
    <property type="match status" value="1"/>
</dbReference>
<accession>A0A6V2RJT6</accession>
<evidence type="ECO:0000256" key="5">
    <source>
        <dbReference type="ARBA" id="ARBA00022980"/>
    </source>
</evidence>
<dbReference type="AlphaFoldDB" id="A0A6V2RJT6"/>
<proteinExistence type="inferred from homology"/>
<evidence type="ECO:0000256" key="8">
    <source>
        <dbReference type="RuleBase" id="RU003978"/>
    </source>
</evidence>
<organism evidence="11">
    <name type="scientific">Heterosigma akashiwo</name>
    <name type="common">Chromophytic alga</name>
    <name type="synonym">Heterosigma carterae</name>
    <dbReference type="NCBI Taxonomy" id="2829"/>
    <lineage>
        <taxon>Eukaryota</taxon>
        <taxon>Sar</taxon>
        <taxon>Stramenopiles</taxon>
        <taxon>Ochrophyta</taxon>
        <taxon>Raphidophyceae</taxon>
        <taxon>Chattonellales</taxon>
        <taxon>Chattonellaceae</taxon>
        <taxon>Heterosigma</taxon>
    </lineage>
</organism>
<dbReference type="InterPro" id="IPR020785">
    <property type="entry name" value="Ribosomal_uL11_CS"/>
</dbReference>
<dbReference type="SMART" id="SM00649">
    <property type="entry name" value="RL11"/>
    <property type="match status" value="1"/>
</dbReference>
<dbReference type="InterPro" id="IPR000911">
    <property type="entry name" value="Ribosomal_uL11"/>
</dbReference>
<reference evidence="11" key="1">
    <citation type="submission" date="2021-01" db="EMBL/GenBank/DDBJ databases">
        <authorList>
            <person name="Corre E."/>
            <person name="Pelletier E."/>
            <person name="Niang G."/>
            <person name="Scheremetjew M."/>
            <person name="Finn R."/>
            <person name="Kale V."/>
            <person name="Holt S."/>
            <person name="Cochrane G."/>
            <person name="Meng A."/>
            <person name="Brown T."/>
            <person name="Cohen L."/>
        </authorList>
    </citation>
    <scope>NUCLEOTIDE SEQUENCE</scope>
    <source>
        <strain evidence="11">CCMP3107</strain>
    </source>
</reference>